<proteinExistence type="predicted"/>
<protein>
    <submittedName>
        <fullName evidence="1">Uncharacterized protein</fullName>
    </submittedName>
</protein>
<organism evidence="1 2">
    <name type="scientific">Caerostris darwini</name>
    <dbReference type="NCBI Taxonomy" id="1538125"/>
    <lineage>
        <taxon>Eukaryota</taxon>
        <taxon>Metazoa</taxon>
        <taxon>Ecdysozoa</taxon>
        <taxon>Arthropoda</taxon>
        <taxon>Chelicerata</taxon>
        <taxon>Arachnida</taxon>
        <taxon>Araneae</taxon>
        <taxon>Araneomorphae</taxon>
        <taxon>Entelegynae</taxon>
        <taxon>Araneoidea</taxon>
        <taxon>Araneidae</taxon>
        <taxon>Caerostris</taxon>
    </lineage>
</organism>
<evidence type="ECO:0000313" key="2">
    <source>
        <dbReference type="Proteomes" id="UP001054837"/>
    </source>
</evidence>
<name>A0AAV4SY63_9ARAC</name>
<dbReference type="AlphaFoldDB" id="A0AAV4SY63"/>
<reference evidence="1 2" key="1">
    <citation type="submission" date="2021-06" db="EMBL/GenBank/DDBJ databases">
        <title>Caerostris darwini draft genome.</title>
        <authorList>
            <person name="Kono N."/>
            <person name="Arakawa K."/>
        </authorList>
    </citation>
    <scope>NUCLEOTIDE SEQUENCE [LARGE SCALE GENOMIC DNA]</scope>
</reference>
<sequence length="144" mass="16234">MTLTGRCSFIPDQEMNKIELNPFVGSAEKKTRAPNSIPGIGVDNSLEWAIGCVIKSGHHPLTARCSIDLSWPQLKNYCWRTHNRGKKRKQQKQWLPRSPGVVDNRRNSTLRGNGGCFVLRGKFWKCCLLPGDSFVFVGPYFLLG</sequence>
<keyword evidence="2" id="KW-1185">Reference proteome</keyword>
<dbReference type="EMBL" id="BPLQ01008660">
    <property type="protein sequence ID" value="GIY38710.1"/>
    <property type="molecule type" value="Genomic_DNA"/>
</dbReference>
<evidence type="ECO:0000313" key="1">
    <source>
        <dbReference type="EMBL" id="GIY38710.1"/>
    </source>
</evidence>
<dbReference type="Proteomes" id="UP001054837">
    <property type="component" value="Unassembled WGS sequence"/>
</dbReference>
<gene>
    <name evidence="1" type="ORF">CDAR_574891</name>
</gene>
<accession>A0AAV4SY63</accession>
<comment type="caution">
    <text evidence="1">The sequence shown here is derived from an EMBL/GenBank/DDBJ whole genome shotgun (WGS) entry which is preliminary data.</text>
</comment>